<feature type="disulfide bond" evidence="5">
    <location>
        <begin position="420"/>
        <end position="447"/>
    </location>
</feature>
<dbReference type="InterPro" id="IPR035976">
    <property type="entry name" value="Sushi/SCR/CCP_sf"/>
</dbReference>
<evidence type="ECO:0000313" key="10">
    <source>
        <dbReference type="Proteomes" id="UP001209878"/>
    </source>
</evidence>
<keyword evidence="7" id="KW-1133">Transmembrane helix</keyword>
<keyword evidence="7" id="KW-0812">Transmembrane</keyword>
<evidence type="ECO:0000256" key="7">
    <source>
        <dbReference type="SAM" id="Phobius"/>
    </source>
</evidence>
<keyword evidence="4" id="KW-0325">Glycoprotein</keyword>
<feature type="compositionally biased region" description="Polar residues" evidence="6">
    <location>
        <begin position="735"/>
        <end position="745"/>
    </location>
</feature>
<dbReference type="PANTHER" id="PTHR19325">
    <property type="entry name" value="COMPLEMENT COMPONENT-RELATED SUSHI DOMAIN-CONTAINING"/>
    <property type="match status" value="1"/>
</dbReference>
<feature type="domain" description="Sushi" evidence="8">
    <location>
        <begin position="320"/>
        <end position="386"/>
    </location>
</feature>
<evidence type="ECO:0000256" key="6">
    <source>
        <dbReference type="SAM" id="MobiDB-lite"/>
    </source>
</evidence>
<feature type="disulfide bond" evidence="5">
    <location>
        <begin position="288"/>
        <end position="315"/>
    </location>
</feature>
<evidence type="ECO:0000259" key="8">
    <source>
        <dbReference type="PROSITE" id="PS50923"/>
    </source>
</evidence>
<feature type="region of interest" description="Disordered" evidence="6">
    <location>
        <begin position="658"/>
        <end position="678"/>
    </location>
</feature>
<comment type="caution">
    <text evidence="9">The sequence shown here is derived from an EMBL/GenBank/DDBJ whole genome shotgun (WGS) entry which is preliminary data.</text>
</comment>
<organism evidence="9 10">
    <name type="scientific">Ridgeia piscesae</name>
    <name type="common">Tubeworm</name>
    <dbReference type="NCBI Taxonomy" id="27915"/>
    <lineage>
        <taxon>Eukaryota</taxon>
        <taxon>Metazoa</taxon>
        <taxon>Spiralia</taxon>
        <taxon>Lophotrochozoa</taxon>
        <taxon>Annelida</taxon>
        <taxon>Polychaeta</taxon>
        <taxon>Sedentaria</taxon>
        <taxon>Canalipalpata</taxon>
        <taxon>Sabellida</taxon>
        <taxon>Siboglinidae</taxon>
        <taxon>Ridgeia</taxon>
    </lineage>
</organism>
<feature type="transmembrane region" description="Helical" evidence="7">
    <location>
        <begin position="536"/>
        <end position="557"/>
    </location>
</feature>
<dbReference type="Proteomes" id="UP001209878">
    <property type="component" value="Unassembled WGS sequence"/>
</dbReference>
<sequence>MYVSEKIRMAEISVTVILLSLGMIQGVIGGSVGDTIIAAETEAGCNTPVVSHGFLSVRNSSFAIGQHVEVTCDKGYRLPGTKLTVLHLICQSQRVWTDLLGNTQLPACERIGGCPVPMIVNGAVLHKTGDYMPGDVALLMCNTGYMLHPRNIVLVCHFDGTWASSPASVGLRLCQLENCPQPKTLKYGRFSIMHDADNLRNLSTTSLPHGTNVFYQCNDGYQLEDSDSAFSKCEYGQWTGIVPKCIERPPHGSCPEPTAIPNAYYYYTGKDPLNRENGLEGSRIQYVCNSDRYELYGDGSRVCVNGQWSGPTPRCRFIAKSCSAPHSVMHGGYNFFNRNDGDTKKLIAEGSQVYYYCHSGYKMNVNISVMVCRDGVWHGLRPTCAKRTHCGAPMDIKNGQWTIPGLFPDFRIGSKIVYECGDDFKPIGTTQLTCLASGYWSDYAPRCLPKGLYCSEPETIKHGFYMCKPSHCDLYKLGTEIHYMCDPQYEARPNDLLVQMCERGGHWTSTKPVCLPATMTDSGGSSMKINTSTMTIVVATSCSVLGLLLIVLVIVALQRHMKPPGRGCHMVSPPQLPPPPPYSEGCTNPTVDEHDRVALIAFADGAQIALPSYEEATRGRQARFAGSSGNVSRGSARSARTDYRLLPTIPSSVYMASGAAASGGSTSGADPHHPQHDQHRNSIITTASTATRDNLSMAFGSIDTMNVSDGTSTTVTIGTFNSSNLSLAVSQHAASGSLGSSNDSLANEDAPLLEQNNNDDTGRNRHNTTSPSNDTASASEEWKDV</sequence>
<feature type="region of interest" description="Disordered" evidence="6">
    <location>
        <begin position="735"/>
        <end position="785"/>
    </location>
</feature>
<keyword evidence="3 5" id="KW-1015">Disulfide bond</keyword>
<evidence type="ECO:0000313" key="9">
    <source>
        <dbReference type="EMBL" id="KAK2186497.1"/>
    </source>
</evidence>
<dbReference type="SMART" id="SM00032">
    <property type="entry name" value="CCP"/>
    <property type="match status" value="7"/>
</dbReference>
<keyword evidence="2" id="KW-0677">Repeat</keyword>
<gene>
    <name evidence="9" type="ORF">NP493_198g03006</name>
</gene>
<feature type="compositionally biased region" description="Polar residues" evidence="6">
    <location>
        <begin position="767"/>
        <end position="778"/>
    </location>
</feature>
<protein>
    <recommendedName>
        <fullName evidence="8">Sushi domain-containing protein</fullName>
    </recommendedName>
</protein>
<dbReference type="PANTHER" id="PTHR19325:SF575">
    <property type="entry name" value="LOCOMOTION-RELATED PROTEIN HIKARU GENKI"/>
    <property type="match status" value="1"/>
</dbReference>
<feature type="domain" description="Sushi" evidence="8">
    <location>
        <begin position="452"/>
        <end position="516"/>
    </location>
</feature>
<dbReference type="EMBL" id="JAODUO010000198">
    <property type="protein sequence ID" value="KAK2186497.1"/>
    <property type="molecule type" value="Genomic_DNA"/>
</dbReference>
<accession>A0AAD9UEI2</accession>
<feature type="domain" description="Sushi" evidence="8">
    <location>
        <begin position="43"/>
        <end position="110"/>
    </location>
</feature>
<feature type="compositionally biased region" description="Low complexity" evidence="6">
    <location>
        <begin position="658"/>
        <end position="669"/>
    </location>
</feature>
<reference evidence="9" key="1">
    <citation type="journal article" date="2023" name="Mol. Biol. Evol.">
        <title>Third-Generation Sequencing Reveals the Adaptive Role of the Epigenome in Three Deep-Sea Polychaetes.</title>
        <authorList>
            <person name="Perez M."/>
            <person name="Aroh O."/>
            <person name="Sun Y."/>
            <person name="Lan Y."/>
            <person name="Juniper S.K."/>
            <person name="Young C.R."/>
            <person name="Angers B."/>
            <person name="Qian P.Y."/>
        </authorList>
    </citation>
    <scope>NUCLEOTIDE SEQUENCE</scope>
    <source>
        <strain evidence="9">R07B-5</strain>
    </source>
</reference>
<keyword evidence="10" id="KW-1185">Reference proteome</keyword>
<feature type="domain" description="Sushi" evidence="8">
    <location>
        <begin position="388"/>
        <end position="449"/>
    </location>
</feature>
<evidence type="ECO:0000256" key="5">
    <source>
        <dbReference type="PROSITE-ProRule" id="PRU00302"/>
    </source>
</evidence>
<feature type="disulfide bond" evidence="5">
    <location>
        <begin position="357"/>
        <end position="384"/>
    </location>
</feature>
<dbReference type="Pfam" id="PF00084">
    <property type="entry name" value="Sushi"/>
    <property type="match status" value="7"/>
</dbReference>
<dbReference type="Gene3D" id="2.10.70.10">
    <property type="entry name" value="Complement Module, domain 1"/>
    <property type="match status" value="7"/>
</dbReference>
<evidence type="ECO:0000256" key="1">
    <source>
        <dbReference type="ARBA" id="ARBA00022659"/>
    </source>
</evidence>
<evidence type="ECO:0000256" key="4">
    <source>
        <dbReference type="ARBA" id="ARBA00023180"/>
    </source>
</evidence>
<proteinExistence type="predicted"/>
<dbReference type="AlphaFoldDB" id="A0AAD9UEI2"/>
<keyword evidence="7" id="KW-0472">Membrane</keyword>
<dbReference type="InterPro" id="IPR000436">
    <property type="entry name" value="Sushi_SCR_CCP_dom"/>
</dbReference>
<dbReference type="PROSITE" id="PS50923">
    <property type="entry name" value="SUSHI"/>
    <property type="match status" value="7"/>
</dbReference>
<dbReference type="InterPro" id="IPR050350">
    <property type="entry name" value="Compl-Cell_Adhes-Reg"/>
</dbReference>
<evidence type="ECO:0000256" key="3">
    <source>
        <dbReference type="ARBA" id="ARBA00023157"/>
    </source>
</evidence>
<feature type="domain" description="Sushi" evidence="8">
    <location>
        <begin position="177"/>
        <end position="247"/>
    </location>
</feature>
<keyword evidence="1 5" id="KW-0768">Sushi</keyword>
<dbReference type="CDD" id="cd00033">
    <property type="entry name" value="CCP"/>
    <property type="match status" value="7"/>
</dbReference>
<name>A0AAD9UEI2_RIDPI</name>
<evidence type="ECO:0000256" key="2">
    <source>
        <dbReference type="ARBA" id="ARBA00022737"/>
    </source>
</evidence>
<feature type="domain" description="Sushi" evidence="8">
    <location>
        <begin position="252"/>
        <end position="317"/>
    </location>
</feature>
<feature type="domain" description="Sushi" evidence="8">
    <location>
        <begin position="112"/>
        <end position="176"/>
    </location>
</feature>
<comment type="caution">
    <text evidence="5">Lacks conserved residue(s) required for the propagation of feature annotation.</text>
</comment>
<dbReference type="SUPFAM" id="SSF57535">
    <property type="entry name" value="Complement control module/SCR domain"/>
    <property type="match status" value="7"/>
</dbReference>